<keyword evidence="3" id="KW-1185">Reference proteome</keyword>
<organism evidence="2 3">
    <name type="scientific">Brassica napus</name>
    <name type="common">Rape</name>
    <dbReference type="NCBI Taxonomy" id="3708"/>
    <lineage>
        <taxon>Eukaryota</taxon>
        <taxon>Viridiplantae</taxon>
        <taxon>Streptophyta</taxon>
        <taxon>Embryophyta</taxon>
        <taxon>Tracheophyta</taxon>
        <taxon>Spermatophyta</taxon>
        <taxon>Magnoliopsida</taxon>
        <taxon>eudicotyledons</taxon>
        <taxon>Gunneridae</taxon>
        <taxon>Pentapetalae</taxon>
        <taxon>rosids</taxon>
        <taxon>malvids</taxon>
        <taxon>Brassicales</taxon>
        <taxon>Brassicaceae</taxon>
        <taxon>Brassiceae</taxon>
        <taxon>Brassica</taxon>
    </lineage>
</organism>
<name>A0ABQ8DGZ1_BRANA</name>
<dbReference type="EMBL" id="JAGKQM010000004">
    <property type="protein sequence ID" value="KAH0928603.1"/>
    <property type="molecule type" value="Genomic_DNA"/>
</dbReference>
<sequence length="225" mass="24777">MSWSLMFCSPDFGFIRPDFDSDVLAFPSERLAFVSGGALILLVVVRHVTPMSAPFLSVLDIRLGRLRRALHEGDGGFSPGFFPALFDLLLLSVQLILGPSSNDVRSVDLFDVYVFSRLLFIVFGYALDFGRLMLSYNQSTDVEGLGVWSSEFFRRVPVPVCSGGSSIKLPAVAFLSVKVVEVLVGTCPSIPSFQHVAKSRHRVFPWALVSLGPLLRSVVVARVFF</sequence>
<dbReference type="Proteomes" id="UP000824890">
    <property type="component" value="Unassembled WGS sequence"/>
</dbReference>
<accession>A0ABQ8DGZ1</accession>
<keyword evidence="1" id="KW-0812">Transmembrane</keyword>
<protein>
    <submittedName>
        <fullName evidence="2">Uncharacterized protein</fullName>
    </submittedName>
</protein>
<comment type="caution">
    <text evidence="2">The sequence shown here is derived from an EMBL/GenBank/DDBJ whole genome shotgun (WGS) entry which is preliminary data.</text>
</comment>
<feature type="transmembrane region" description="Helical" evidence="1">
    <location>
        <begin position="109"/>
        <end position="127"/>
    </location>
</feature>
<evidence type="ECO:0000256" key="1">
    <source>
        <dbReference type="SAM" id="Phobius"/>
    </source>
</evidence>
<keyword evidence="1" id="KW-1133">Transmembrane helix</keyword>
<reference evidence="2 3" key="1">
    <citation type="submission" date="2021-05" db="EMBL/GenBank/DDBJ databases">
        <title>Genome Assembly of Synthetic Allotetraploid Brassica napus Reveals Homoeologous Exchanges between Subgenomes.</title>
        <authorList>
            <person name="Davis J.T."/>
        </authorList>
    </citation>
    <scope>NUCLEOTIDE SEQUENCE [LARGE SCALE GENOMIC DNA]</scope>
    <source>
        <strain evidence="3">cv. Da-Ae</strain>
        <tissue evidence="2">Seedling</tissue>
    </source>
</reference>
<proteinExistence type="predicted"/>
<gene>
    <name evidence="2" type="ORF">HID58_014330</name>
</gene>
<evidence type="ECO:0000313" key="3">
    <source>
        <dbReference type="Proteomes" id="UP000824890"/>
    </source>
</evidence>
<evidence type="ECO:0000313" key="2">
    <source>
        <dbReference type="EMBL" id="KAH0928603.1"/>
    </source>
</evidence>
<feature type="transmembrane region" description="Helical" evidence="1">
    <location>
        <begin position="31"/>
        <end position="59"/>
    </location>
</feature>
<keyword evidence="1" id="KW-0472">Membrane</keyword>
<feature type="transmembrane region" description="Helical" evidence="1">
    <location>
        <begin position="80"/>
        <end position="97"/>
    </location>
</feature>